<evidence type="ECO:0000313" key="2">
    <source>
        <dbReference type="Proteomes" id="UP001158598"/>
    </source>
</evidence>
<dbReference type="AlphaFoldDB" id="A0AA35UBV4"/>
<evidence type="ECO:0008006" key="3">
    <source>
        <dbReference type="Google" id="ProtNLM"/>
    </source>
</evidence>
<protein>
    <recommendedName>
        <fullName evidence="3">Methyltransferase</fullName>
    </recommendedName>
</protein>
<dbReference type="Proteomes" id="UP001158598">
    <property type="component" value="Chromosome"/>
</dbReference>
<dbReference type="EMBL" id="OX458332">
    <property type="protein sequence ID" value="CAI8722823.1"/>
    <property type="molecule type" value="Genomic_DNA"/>
</dbReference>
<gene>
    <name evidence="1" type="ORF">MCNOR_0124</name>
</gene>
<accession>A0AA35UBV4</accession>
<reference evidence="1" key="1">
    <citation type="submission" date="2023-03" db="EMBL/GenBank/DDBJ databases">
        <authorList>
            <person name="Pearce D."/>
        </authorList>
    </citation>
    <scope>NUCLEOTIDE SEQUENCE</scope>
    <source>
        <strain evidence="1">Mc</strain>
    </source>
</reference>
<name>A0AA35UBV4_METCP</name>
<dbReference type="SUPFAM" id="SSF53335">
    <property type="entry name" value="S-adenosyl-L-methionine-dependent methyltransferases"/>
    <property type="match status" value="1"/>
</dbReference>
<evidence type="ECO:0000313" key="1">
    <source>
        <dbReference type="EMBL" id="CAI8722823.1"/>
    </source>
</evidence>
<proteinExistence type="predicted"/>
<sequence>MDAHFTALWDHGHIKFWSMKTLSLLLEEAGFRDIRFERVGRLPALAKAMIAVARK</sequence>
<organism evidence="1 2">
    <name type="scientific">Methylococcus capsulatus</name>
    <dbReference type="NCBI Taxonomy" id="414"/>
    <lineage>
        <taxon>Bacteria</taxon>
        <taxon>Pseudomonadati</taxon>
        <taxon>Pseudomonadota</taxon>
        <taxon>Gammaproteobacteria</taxon>
        <taxon>Methylococcales</taxon>
        <taxon>Methylococcaceae</taxon>
        <taxon>Methylococcus</taxon>
    </lineage>
</organism>
<dbReference type="RefSeq" id="WP_282213416.1">
    <property type="nucleotide sequence ID" value="NZ_OX458332.1"/>
</dbReference>
<dbReference type="InterPro" id="IPR029063">
    <property type="entry name" value="SAM-dependent_MTases_sf"/>
</dbReference>
<dbReference type="Gene3D" id="3.40.50.150">
    <property type="entry name" value="Vaccinia Virus protein VP39"/>
    <property type="match status" value="1"/>
</dbReference>